<evidence type="ECO:0000259" key="3">
    <source>
        <dbReference type="PROSITE" id="PS51186"/>
    </source>
</evidence>
<keyword evidence="1 4" id="KW-0808">Transferase</keyword>
<reference evidence="4 5" key="1">
    <citation type="submission" date="2019-01" db="EMBL/GenBank/DDBJ databases">
        <title>Draft genome sequence of Dictyobacter sp. Uno17.</title>
        <authorList>
            <person name="Wang C.M."/>
            <person name="Zheng Y."/>
            <person name="Sakai Y."/>
            <person name="Abe K."/>
            <person name="Yokota A."/>
            <person name="Yabe S."/>
        </authorList>
    </citation>
    <scope>NUCLEOTIDE SEQUENCE [LARGE SCALE GENOMIC DNA]</scope>
    <source>
        <strain evidence="4 5">Uno17</strain>
    </source>
</reference>
<keyword evidence="5" id="KW-1185">Reference proteome</keyword>
<evidence type="ECO:0000256" key="1">
    <source>
        <dbReference type="ARBA" id="ARBA00022679"/>
    </source>
</evidence>
<protein>
    <submittedName>
        <fullName evidence="4">GNAT family N-acetyltransferase</fullName>
    </submittedName>
</protein>
<dbReference type="Gene3D" id="3.40.630.30">
    <property type="match status" value="1"/>
</dbReference>
<organism evidence="4 5">
    <name type="scientific">Dictyobacter arantiisoli</name>
    <dbReference type="NCBI Taxonomy" id="2014874"/>
    <lineage>
        <taxon>Bacteria</taxon>
        <taxon>Bacillati</taxon>
        <taxon>Chloroflexota</taxon>
        <taxon>Ktedonobacteria</taxon>
        <taxon>Ktedonobacterales</taxon>
        <taxon>Dictyobacteraceae</taxon>
        <taxon>Dictyobacter</taxon>
    </lineage>
</organism>
<dbReference type="EMBL" id="BIXY01000062">
    <property type="protein sequence ID" value="GCF10170.1"/>
    <property type="molecule type" value="Genomic_DNA"/>
</dbReference>
<evidence type="ECO:0000313" key="4">
    <source>
        <dbReference type="EMBL" id="GCF10170.1"/>
    </source>
</evidence>
<dbReference type="PANTHER" id="PTHR43420">
    <property type="entry name" value="ACETYLTRANSFERASE"/>
    <property type="match status" value="1"/>
</dbReference>
<dbReference type="PANTHER" id="PTHR43420:SF12">
    <property type="entry name" value="N-ACETYLTRANSFERASE DOMAIN-CONTAINING PROTEIN"/>
    <property type="match status" value="1"/>
</dbReference>
<dbReference type="AlphaFoldDB" id="A0A5A5TF23"/>
<dbReference type="InterPro" id="IPR000182">
    <property type="entry name" value="GNAT_dom"/>
</dbReference>
<dbReference type="GO" id="GO:0016747">
    <property type="term" value="F:acyltransferase activity, transferring groups other than amino-acyl groups"/>
    <property type="evidence" value="ECO:0007669"/>
    <property type="project" value="InterPro"/>
</dbReference>
<feature type="domain" description="N-acetyltransferase" evidence="3">
    <location>
        <begin position="15"/>
        <end position="150"/>
    </location>
</feature>
<gene>
    <name evidence="4" type="ORF">KDI_37340</name>
</gene>
<proteinExistence type="predicted"/>
<dbReference type="InterPro" id="IPR050680">
    <property type="entry name" value="YpeA/RimI_acetyltransf"/>
</dbReference>
<feature type="domain" description="N-acetyltransferase" evidence="3">
    <location>
        <begin position="157"/>
        <end position="292"/>
    </location>
</feature>
<dbReference type="OrthoDB" id="159497at2"/>
<dbReference type="Pfam" id="PF00583">
    <property type="entry name" value="Acetyltransf_1"/>
    <property type="match status" value="2"/>
</dbReference>
<dbReference type="CDD" id="cd04301">
    <property type="entry name" value="NAT_SF"/>
    <property type="match status" value="2"/>
</dbReference>
<evidence type="ECO:0000313" key="5">
    <source>
        <dbReference type="Proteomes" id="UP000322530"/>
    </source>
</evidence>
<keyword evidence="2" id="KW-0012">Acyltransferase</keyword>
<dbReference type="SUPFAM" id="SSF55729">
    <property type="entry name" value="Acyl-CoA N-acyltransferases (Nat)"/>
    <property type="match status" value="2"/>
</dbReference>
<sequence>MPDEQQQGLFKKSTLTFDEVEAIKQLAILCETHEQLHMRLEWSMLQYRSGTATNDFLYYEDGLLVGYLAMDDHPASENELVGMVHPEYRRRGIFSQLLTAAQEEARARGVQQFILVCERMAYTGHAFLRAKDARLSESEHEMILAKLPQQRVSEHRLKVHQADRSEIDILVAVQSDSFNDPIEATRSRVEQCLQHPDRIYYLAVTEAGEAVGCFRLDKGEDFVGIYAFGVRSAYQGHGYGRQMLEEAISIIRAQTQKSIMLDVDVENTRAFRLYQGCGFKIRTTYDYYVLEL</sequence>
<dbReference type="InterPro" id="IPR016181">
    <property type="entry name" value="Acyl_CoA_acyltransferase"/>
</dbReference>
<dbReference type="RefSeq" id="WP_149403065.1">
    <property type="nucleotide sequence ID" value="NZ_BIXY01000062.1"/>
</dbReference>
<dbReference type="PROSITE" id="PS51186">
    <property type="entry name" value="GNAT"/>
    <property type="match status" value="2"/>
</dbReference>
<name>A0A5A5TF23_9CHLR</name>
<accession>A0A5A5TF23</accession>
<comment type="caution">
    <text evidence="4">The sequence shown here is derived from an EMBL/GenBank/DDBJ whole genome shotgun (WGS) entry which is preliminary data.</text>
</comment>
<dbReference type="Proteomes" id="UP000322530">
    <property type="component" value="Unassembled WGS sequence"/>
</dbReference>
<evidence type="ECO:0000256" key="2">
    <source>
        <dbReference type="ARBA" id="ARBA00023315"/>
    </source>
</evidence>